<dbReference type="AlphaFoldDB" id="A0A5N7CFH8"/>
<feature type="transmembrane region" description="Helical" evidence="1">
    <location>
        <begin position="6"/>
        <end position="25"/>
    </location>
</feature>
<feature type="transmembrane region" description="Helical" evidence="1">
    <location>
        <begin position="32"/>
        <end position="51"/>
    </location>
</feature>
<feature type="transmembrane region" description="Helical" evidence="1">
    <location>
        <begin position="83"/>
        <end position="108"/>
    </location>
</feature>
<keyword evidence="1" id="KW-0812">Transmembrane</keyword>
<protein>
    <submittedName>
        <fullName evidence="2">Uncharacterized protein</fullName>
    </submittedName>
</protein>
<sequence length="140" mass="15807">MVNFGWSIGITVTVSTFVAQLPYIFNTVQSASLRWTSIIGGLTGYAFGYWFNGFRYHQPWRTASGFDIEYFQPTWIARDGVSAIFYTQVAVVVAVLILTITPVIVIGVGKPRSLLPTQDQFEILTHVIRPFCDNRHCNCH</sequence>
<keyword evidence="1" id="KW-1133">Transmembrane helix</keyword>
<keyword evidence="1" id="KW-0472">Membrane</keyword>
<proteinExistence type="predicted"/>
<dbReference type="OrthoDB" id="2533084at2759"/>
<accession>A0A5N7CFH8</accession>
<organism evidence="2">
    <name type="scientific">Petromyces alliaceus</name>
    <name type="common">Aspergillus alliaceus</name>
    <dbReference type="NCBI Taxonomy" id="209559"/>
    <lineage>
        <taxon>Eukaryota</taxon>
        <taxon>Fungi</taxon>
        <taxon>Dikarya</taxon>
        <taxon>Ascomycota</taxon>
        <taxon>Pezizomycotina</taxon>
        <taxon>Eurotiomycetes</taxon>
        <taxon>Eurotiomycetidae</taxon>
        <taxon>Eurotiales</taxon>
        <taxon>Aspergillaceae</taxon>
        <taxon>Aspergillus</taxon>
        <taxon>Aspergillus subgen. Circumdati</taxon>
    </lineage>
</organism>
<name>A0A5N7CFH8_PETAA</name>
<evidence type="ECO:0000256" key="1">
    <source>
        <dbReference type="SAM" id="Phobius"/>
    </source>
</evidence>
<dbReference type="EMBL" id="ML735233">
    <property type="protein sequence ID" value="KAE8392931.1"/>
    <property type="molecule type" value="Genomic_DNA"/>
</dbReference>
<evidence type="ECO:0000313" key="2">
    <source>
        <dbReference type="EMBL" id="KAE8392931.1"/>
    </source>
</evidence>
<reference evidence="2" key="1">
    <citation type="submission" date="2019-04" db="EMBL/GenBank/DDBJ databases">
        <title>Friends and foes A comparative genomics studyof 23 Aspergillus species from section Flavi.</title>
        <authorList>
            <consortium name="DOE Joint Genome Institute"/>
            <person name="Kjaerbolling I."/>
            <person name="Vesth T."/>
            <person name="Frisvad J.C."/>
            <person name="Nybo J.L."/>
            <person name="Theobald S."/>
            <person name="Kildgaard S."/>
            <person name="Isbrandt T."/>
            <person name="Kuo A."/>
            <person name="Sato A."/>
            <person name="Lyhne E.K."/>
            <person name="Kogle M.E."/>
            <person name="Wiebenga A."/>
            <person name="Kun R.S."/>
            <person name="Lubbers R.J."/>
            <person name="Makela M.R."/>
            <person name="Barry K."/>
            <person name="Chovatia M."/>
            <person name="Clum A."/>
            <person name="Daum C."/>
            <person name="Haridas S."/>
            <person name="He G."/>
            <person name="LaButti K."/>
            <person name="Lipzen A."/>
            <person name="Mondo S."/>
            <person name="Riley R."/>
            <person name="Salamov A."/>
            <person name="Simmons B.A."/>
            <person name="Magnuson J.K."/>
            <person name="Henrissat B."/>
            <person name="Mortensen U.H."/>
            <person name="Larsen T.O."/>
            <person name="Devries R.P."/>
            <person name="Grigoriev I.V."/>
            <person name="Machida M."/>
            <person name="Baker S.E."/>
            <person name="Andersen M.R."/>
        </authorList>
    </citation>
    <scope>NUCLEOTIDE SEQUENCE [LARGE SCALE GENOMIC DNA]</scope>
    <source>
        <strain evidence="2">IBT 14317</strain>
    </source>
</reference>
<gene>
    <name evidence="2" type="ORF">BDV23DRAFT_181081</name>
</gene>
<dbReference type="Proteomes" id="UP000326877">
    <property type="component" value="Unassembled WGS sequence"/>
</dbReference>